<dbReference type="RefSeq" id="WP_146059453.1">
    <property type="nucleotide sequence ID" value="NZ_FNVS01000006.1"/>
</dbReference>
<dbReference type="Proteomes" id="UP000236725">
    <property type="component" value="Unassembled WGS sequence"/>
</dbReference>
<reference evidence="1 2" key="1">
    <citation type="submission" date="2016-10" db="EMBL/GenBank/DDBJ databases">
        <authorList>
            <person name="Varghese N."/>
            <person name="Submissions S."/>
        </authorList>
    </citation>
    <scope>NUCLEOTIDE SEQUENCE [LARGE SCALE GENOMIC DNA]</scope>
    <source>
        <strain evidence="1 2">DSM 29073</strain>
    </source>
</reference>
<gene>
    <name evidence="1" type="ORF">SAMN05444001_106135</name>
</gene>
<dbReference type="EMBL" id="FNVS01000006">
    <property type="protein sequence ID" value="SEF77110.1"/>
    <property type="molecule type" value="Genomic_DNA"/>
</dbReference>
<comment type="caution">
    <text evidence="1">The sequence shown here is derived from an EMBL/GenBank/DDBJ whole genome shotgun (WGS) entry which is preliminary data.</text>
</comment>
<dbReference type="AlphaFoldDB" id="A0A8G2F2H7"/>
<name>A0A8G2F2H7_9BACT</name>
<sequence length="339" mass="39111">MKKENKQSLAVIFMATLCTLQISSVCAQIRTDSLKRGISRYTDRNFSELRTVNLHWEVMPSYNYTLKHSDRDFEKGKMETSRNVKFQTTIPVFRSGKFSLYANGNIDYYHFEVNPNDDKPSELFTEKENDRLYMKGGLALNYYATLFGKPLLLSVSAGIDGWEKGVEQFQGGFMANLLLKQTHKNSVSIGLYAMYPYQITPVVPIVIWTHRLNPNWILDFTLPSRMYVRYQRGKHRLSAGTQMETEQFYMQAPTKYMNASRQEGTSTYYYNRSMFKAELVYECILNKRFYFIARGGGAGTITGGLYDTDRKGTGNKPFVEISHSVAPFFNVGFSYSIFR</sequence>
<organism evidence="1 2">
    <name type="scientific">Parabacteroides chinchillae</name>
    <dbReference type="NCBI Taxonomy" id="871327"/>
    <lineage>
        <taxon>Bacteria</taxon>
        <taxon>Pseudomonadati</taxon>
        <taxon>Bacteroidota</taxon>
        <taxon>Bacteroidia</taxon>
        <taxon>Bacteroidales</taxon>
        <taxon>Tannerellaceae</taxon>
        <taxon>Parabacteroides</taxon>
    </lineage>
</organism>
<proteinExistence type="predicted"/>
<evidence type="ECO:0000313" key="2">
    <source>
        <dbReference type="Proteomes" id="UP000236725"/>
    </source>
</evidence>
<keyword evidence="2" id="KW-1185">Reference proteome</keyword>
<accession>A0A8G2F2H7</accession>
<protein>
    <submittedName>
        <fullName evidence="1">Uncharacterized protein</fullName>
    </submittedName>
</protein>
<evidence type="ECO:0000313" key="1">
    <source>
        <dbReference type="EMBL" id="SEF77110.1"/>
    </source>
</evidence>